<keyword evidence="7" id="KW-1133">Transmembrane helix</keyword>
<evidence type="ECO:0000256" key="3">
    <source>
        <dbReference type="ARBA" id="ARBA00022676"/>
    </source>
</evidence>
<dbReference type="Proteomes" id="UP001227230">
    <property type="component" value="Chromosome 7"/>
</dbReference>
<keyword evidence="3" id="KW-0328">Glycosyltransferase</keyword>
<comment type="subcellular location">
    <subcellularLocation>
        <location evidence="1">Golgi apparatus membrane</location>
        <topology evidence="1">Single-pass type II membrane protein</topology>
    </subcellularLocation>
</comment>
<protein>
    <recommendedName>
        <fullName evidence="10">Galactomannan galactosyltransferase 1</fullName>
    </recommendedName>
</protein>
<keyword evidence="5" id="KW-0735">Signal-anchor</keyword>
<evidence type="ECO:0008006" key="10">
    <source>
        <dbReference type="Google" id="ProtNLM"/>
    </source>
</evidence>
<dbReference type="InterPro" id="IPR029044">
    <property type="entry name" value="Nucleotide-diphossugar_trans"/>
</dbReference>
<evidence type="ECO:0000313" key="8">
    <source>
        <dbReference type="EMBL" id="WJZ91830.1"/>
    </source>
</evidence>
<evidence type="ECO:0000256" key="7">
    <source>
        <dbReference type="SAM" id="Phobius"/>
    </source>
</evidence>
<evidence type="ECO:0000256" key="6">
    <source>
        <dbReference type="ARBA" id="ARBA00023034"/>
    </source>
</evidence>
<keyword evidence="7" id="KW-0472">Membrane</keyword>
<keyword evidence="9" id="KW-1185">Reference proteome</keyword>
<sequence>MVSPEHSQFHTSPMAKSLVRGKAASVFSEGVLFVGGALVAFLLVWGIWSMASPASTPSPNFERVVSDPLSTSVSDEIDSSDCAVDGQGVNLRHDPPDPTFYDNPKTSYKIGTPVKNWDEKRREWLKLHPSFAAGAGERILMLTGSQPTPCKNPIGDHFLLRFFKNKVDYCRIHGYDIFYNNVLLQPKMFTFWAKLPVVRAAMMAHPEAEWIWWVDSDAAFTDMDFKLPLERYRNHNLIVHGWPNLIYDKKSWTGLNAGVFLIRNCQWSLDFMEVWASMGPQAPDYDKWGKTLTSTFKDKMFPESDDQSGLVYLLVKEKDKWAEKIYLESQYYFEGYWEEIVGTLDNITSKYLEIEKGVNTLRRRHAEKVSESYAEQREPYLKKAGNGRYSWRRPFITHFTGCQPCSGKHNQMYAGESCWNSMQKALNFADNQVLRNFGFVHPDLLDSSTVTPLPFDYPA</sequence>
<name>A0ABY9C916_VITVI</name>
<keyword evidence="4" id="KW-0808">Transferase</keyword>
<organism evidence="8 9">
    <name type="scientific">Vitis vinifera</name>
    <name type="common">Grape</name>
    <dbReference type="NCBI Taxonomy" id="29760"/>
    <lineage>
        <taxon>Eukaryota</taxon>
        <taxon>Viridiplantae</taxon>
        <taxon>Streptophyta</taxon>
        <taxon>Embryophyta</taxon>
        <taxon>Tracheophyta</taxon>
        <taxon>Spermatophyta</taxon>
        <taxon>Magnoliopsida</taxon>
        <taxon>eudicotyledons</taxon>
        <taxon>Gunneridae</taxon>
        <taxon>Pentapetalae</taxon>
        <taxon>rosids</taxon>
        <taxon>Vitales</taxon>
        <taxon>Vitaceae</taxon>
        <taxon>Viteae</taxon>
        <taxon>Vitis</taxon>
    </lineage>
</organism>
<gene>
    <name evidence="8" type="ORF">VitviT2T_010872</name>
</gene>
<keyword evidence="7" id="KW-0812">Transmembrane</keyword>
<evidence type="ECO:0000313" key="9">
    <source>
        <dbReference type="Proteomes" id="UP001227230"/>
    </source>
</evidence>
<dbReference type="Pfam" id="PF05637">
    <property type="entry name" value="Glyco_transf_34"/>
    <property type="match status" value="1"/>
</dbReference>
<evidence type="ECO:0000256" key="5">
    <source>
        <dbReference type="ARBA" id="ARBA00022968"/>
    </source>
</evidence>
<comment type="similarity">
    <text evidence="2">Belongs to the glycosyltransferase 34 family.</text>
</comment>
<dbReference type="InterPro" id="IPR008630">
    <property type="entry name" value="Glyco_trans_34"/>
</dbReference>
<evidence type="ECO:0000256" key="1">
    <source>
        <dbReference type="ARBA" id="ARBA00004323"/>
    </source>
</evidence>
<proteinExistence type="inferred from homology"/>
<evidence type="ECO:0000256" key="2">
    <source>
        <dbReference type="ARBA" id="ARBA00005664"/>
    </source>
</evidence>
<keyword evidence="6" id="KW-0333">Golgi apparatus</keyword>
<evidence type="ECO:0000256" key="4">
    <source>
        <dbReference type="ARBA" id="ARBA00022679"/>
    </source>
</evidence>
<dbReference type="PANTHER" id="PTHR31311">
    <property type="entry name" value="XYLOGLUCAN 6-XYLOSYLTRANSFERASE 5-RELATED-RELATED"/>
    <property type="match status" value="1"/>
</dbReference>
<feature type="transmembrane region" description="Helical" evidence="7">
    <location>
        <begin position="26"/>
        <end position="48"/>
    </location>
</feature>
<dbReference type="PANTHER" id="PTHR31311:SF3">
    <property type="entry name" value="GLYCOSYLTRANSFERASE 7-RELATED"/>
    <property type="match status" value="1"/>
</dbReference>
<dbReference type="Gene3D" id="3.90.550.10">
    <property type="entry name" value="Spore Coat Polysaccharide Biosynthesis Protein SpsA, Chain A"/>
    <property type="match status" value="1"/>
</dbReference>
<reference evidence="8 9" key="1">
    <citation type="journal article" date="2023" name="Hortic Res">
        <title>The complete reference genome for grapevine (Vitis vinifera L.) genetics and breeding.</title>
        <authorList>
            <person name="Shi X."/>
            <person name="Cao S."/>
            <person name="Wang X."/>
            <person name="Huang S."/>
            <person name="Wang Y."/>
            <person name="Liu Z."/>
            <person name="Liu W."/>
            <person name="Leng X."/>
            <person name="Peng Y."/>
            <person name="Wang N."/>
            <person name="Wang Y."/>
            <person name="Ma Z."/>
            <person name="Xu X."/>
            <person name="Zhang F."/>
            <person name="Xue H."/>
            <person name="Zhong H."/>
            <person name="Wang Y."/>
            <person name="Zhang K."/>
            <person name="Velt A."/>
            <person name="Avia K."/>
            <person name="Holtgrawe D."/>
            <person name="Grimplet J."/>
            <person name="Matus J.T."/>
            <person name="Ware D."/>
            <person name="Wu X."/>
            <person name="Wang H."/>
            <person name="Liu C."/>
            <person name="Fang Y."/>
            <person name="Rustenholz C."/>
            <person name="Cheng Z."/>
            <person name="Xiao H."/>
            <person name="Zhou Y."/>
        </authorList>
    </citation>
    <scope>NUCLEOTIDE SEQUENCE [LARGE SCALE GENOMIC DNA]</scope>
    <source>
        <strain evidence="9">cv. Pinot noir / PN40024</strain>
        <tissue evidence="8">Leaf</tissue>
    </source>
</reference>
<accession>A0ABY9C916</accession>
<dbReference type="EMBL" id="CP126654">
    <property type="protein sequence ID" value="WJZ91830.1"/>
    <property type="molecule type" value="Genomic_DNA"/>
</dbReference>